<evidence type="ECO:0000256" key="8">
    <source>
        <dbReference type="ARBA" id="ARBA00022777"/>
    </source>
</evidence>
<evidence type="ECO:0000256" key="6">
    <source>
        <dbReference type="ARBA" id="ARBA00022692"/>
    </source>
</evidence>
<evidence type="ECO:0000256" key="11">
    <source>
        <dbReference type="ARBA" id="ARBA00023098"/>
    </source>
</evidence>
<dbReference type="GO" id="GO:0008654">
    <property type="term" value="P:phospholipid biosynthetic process"/>
    <property type="evidence" value="ECO:0007669"/>
    <property type="project" value="UniProtKB-KW"/>
</dbReference>
<evidence type="ECO:0000256" key="12">
    <source>
        <dbReference type="ARBA" id="ARBA00023136"/>
    </source>
</evidence>
<keyword evidence="8 20" id="KW-0418">Kinase</keyword>
<keyword evidence="11" id="KW-0443">Lipid metabolism</keyword>
<keyword evidence="9 17" id="KW-0067">ATP-binding</keyword>
<sequence length="115" mass="12841">MKRFKYAFAGIKALFEKDFHFAGHLMIALAVTVMGFLFSLNAVEWLFIISAIFIVLITEIINTSLEYTVDLVTADYHELAKYAKDTSALAVLLAASYAVITGLIVFLPKLIELFT</sequence>
<dbReference type="InterPro" id="IPR036945">
    <property type="entry name" value="DAGK_sf"/>
</dbReference>
<dbReference type="AlphaFoldDB" id="A0A1G9EUR2"/>
<dbReference type="GO" id="GO:0005524">
    <property type="term" value="F:ATP binding"/>
    <property type="evidence" value="ECO:0007669"/>
    <property type="project" value="UniProtKB-KW"/>
</dbReference>
<evidence type="ECO:0000256" key="7">
    <source>
        <dbReference type="ARBA" id="ARBA00022741"/>
    </source>
</evidence>
<keyword evidence="12 19" id="KW-0472">Membrane</keyword>
<evidence type="ECO:0000256" key="17">
    <source>
        <dbReference type="PIRSR" id="PIRSR600829-3"/>
    </source>
</evidence>
<evidence type="ECO:0000256" key="19">
    <source>
        <dbReference type="SAM" id="Phobius"/>
    </source>
</evidence>
<keyword evidence="18" id="KW-0479">Metal-binding</keyword>
<keyword evidence="21" id="KW-1185">Reference proteome</keyword>
<comment type="subcellular location">
    <subcellularLocation>
        <location evidence="1">Cell membrane</location>
        <topology evidence="1">Multi-pass membrane protein</topology>
    </subcellularLocation>
</comment>
<keyword evidence="14" id="KW-1208">Phospholipid metabolism</keyword>
<keyword evidence="4" id="KW-0444">Lipid biosynthesis</keyword>
<keyword evidence="5" id="KW-0808">Transferase</keyword>
<evidence type="ECO:0000256" key="3">
    <source>
        <dbReference type="ARBA" id="ARBA00022475"/>
    </source>
</evidence>
<evidence type="ECO:0000256" key="10">
    <source>
        <dbReference type="ARBA" id="ARBA00022989"/>
    </source>
</evidence>
<keyword evidence="3" id="KW-1003">Cell membrane</keyword>
<evidence type="ECO:0000313" key="20">
    <source>
        <dbReference type="EMBL" id="SDK79906.1"/>
    </source>
</evidence>
<evidence type="ECO:0000256" key="13">
    <source>
        <dbReference type="ARBA" id="ARBA00023209"/>
    </source>
</evidence>
<feature type="binding site" evidence="16">
    <location>
        <position position="59"/>
    </location>
    <ligand>
        <name>substrate</name>
    </ligand>
</feature>
<dbReference type="PANTHER" id="PTHR34299">
    <property type="entry name" value="DIACYLGLYCEROL KINASE"/>
    <property type="match status" value="1"/>
</dbReference>
<feature type="binding site" evidence="18">
    <location>
        <position position="66"/>
    </location>
    <ligand>
        <name>a divalent metal cation</name>
        <dbReference type="ChEBI" id="CHEBI:60240"/>
    </ligand>
</feature>
<proteinExistence type="inferred from homology"/>
<feature type="active site" description="Proton acceptor" evidence="15">
    <location>
        <position position="59"/>
    </location>
</feature>
<evidence type="ECO:0000256" key="14">
    <source>
        <dbReference type="ARBA" id="ARBA00023264"/>
    </source>
</evidence>
<evidence type="ECO:0000256" key="2">
    <source>
        <dbReference type="ARBA" id="ARBA00005967"/>
    </source>
</evidence>
<evidence type="ECO:0000256" key="4">
    <source>
        <dbReference type="ARBA" id="ARBA00022516"/>
    </source>
</evidence>
<dbReference type="GO" id="GO:0016301">
    <property type="term" value="F:kinase activity"/>
    <property type="evidence" value="ECO:0007669"/>
    <property type="project" value="UniProtKB-KW"/>
</dbReference>
<dbReference type="RefSeq" id="WP_092985996.1">
    <property type="nucleotide sequence ID" value="NZ_FNFY01000010.1"/>
</dbReference>
<dbReference type="InterPro" id="IPR033717">
    <property type="entry name" value="UDPK"/>
</dbReference>
<feature type="transmembrane region" description="Helical" evidence="19">
    <location>
        <begin position="21"/>
        <end position="39"/>
    </location>
</feature>
<evidence type="ECO:0000256" key="5">
    <source>
        <dbReference type="ARBA" id="ARBA00022679"/>
    </source>
</evidence>
<comment type="cofactor">
    <cofactor evidence="18">
        <name>Mg(2+)</name>
        <dbReference type="ChEBI" id="CHEBI:18420"/>
    </cofactor>
    <text evidence="18">Mn(2+), Zn(2+), Cd(2+) and Co(2+) support activity to lesser extents.</text>
</comment>
<dbReference type="GO" id="GO:0005886">
    <property type="term" value="C:plasma membrane"/>
    <property type="evidence" value="ECO:0007669"/>
    <property type="project" value="UniProtKB-SubCell"/>
</dbReference>
<dbReference type="Pfam" id="PF01219">
    <property type="entry name" value="DAGK_prokar"/>
    <property type="match status" value="1"/>
</dbReference>
<evidence type="ECO:0000256" key="18">
    <source>
        <dbReference type="PIRSR" id="PIRSR600829-4"/>
    </source>
</evidence>
<feature type="binding site" evidence="17">
    <location>
        <position position="66"/>
    </location>
    <ligand>
        <name>ATP</name>
        <dbReference type="ChEBI" id="CHEBI:30616"/>
    </ligand>
</feature>
<evidence type="ECO:0000256" key="9">
    <source>
        <dbReference type="ARBA" id="ARBA00022840"/>
    </source>
</evidence>
<dbReference type="EMBL" id="FNFY01000010">
    <property type="protein sequence ID" value="SDK79906.1"/>
    <property type="molecule type" value="Genomic_DNA"/>
</dbReference>
<keyword evidence="7 17" id="KW-0547">Nucleotide-binding</keyword>
<keyword evidence="13" id="KW-0594">Phospholipid biosynthesis</keyword>
<feature type="transmembrane region" description="Helical" evidence="19">
    <location>
        <begin position="45"/>
        <end position="65"/>
    </location>
</feature>
<dbReference type="Proteomes" id="UP000199008">
    <property type="component" value="Unassembled WGS sequence"/>
</dbReference>
<dbReference type="CDD" id="cd14265">
    <property type="entry name" value="UDPK_IM_like"/>
    <property type="match status" value="1"/>
</dbReference>
<feature type="binding site" evidence="17">
    <location>
        <begin position="84"/>
        <end position="85"/>
    </location>
    <ligand>
        <name>ATP</name>
        <dbReference type="ChEBI" id="CHEBI:30616"/>
    </ligand>
</feature>
<dbReference type="Gene3D" id="1.10.287.3610">
    <property type="match status" value="1"/>
</dbReference>
<keyword evidence="6 19" id="KW-0812">Transmembrane</keyword>
<keyword evidence="10 19" id="KW-1133">Transmembrane helix</keyword>
<feature type="binding site" evidence="17">
    <location>
        <position position="6"/>
    </location>
    <ligand>
        <name>ATP</name>
        <dbReference type="ChEBI" id="CHEBI:30616"/>
    </ligand>
</feature>
<feature type="transmembrane region" description="Helical" evidence="19">
    <location>
        <begin position="86"/>
        <end position="107"/>
    </location>
</feature>
<evidence type="ECO:0000313" key="21">
    <source>
        <dbReference type="Proteomes" id="UP000199008"/>
    </source>
</evidence>
<reference evidence="21" key="1">
    <citation type="submission" date="2016-10" db="EMBL/GenBank/DDBJ databases">
        <authorList>
            <person name="Varghese N."/>
            <person name="Submissions S."/>
        </authorList>
    </citation>
    <scope>NUCLEOTIDE SEQUENCE [LARGE SCALE GENOMIC DNA]</scope>
    <source>
        <strain evidence="21">CGMCC 1.8895</strain>
    </source>
</reference>
<gene>
    <name evidence="20" type="ORF">SAMN05216216_11012</name>
</gene>
<dbReference type="PANTHER" id="PTHR34299:SF1">
    <property type="entry name" value="DIACYLGLYCEROL KINASE"/>
    <property type="match status" value="1"/>
</dbReference>
<accession>A0A1G9EUR2</accession>
<dbReference type="GO" id="GO:0046872">
    <property type="term" value="F:metal ion binding"/>
    <property type="evidence" value="ECO:0007669"/>
    <property type="project" value="UniProtKB-KW"/>
</dbReference>
<dbReference type="STRING" id="576118.SAMN05216216_11012"/>
<name>A0A1G9EUR2_9BACL</name>
<evidence type="ECO:0000256" key="16">
    <source>
        <dbReference type="PIRSR" id="PIRSR600829-2"/>
    </source>
</evidence>
<organism evidence="20 21">
    <name type="scientific">Lacicoccus qingdaonensis</name>
    <dbReference type="NCBI Taxonomy" id="576118"/>
    <lineage>
        <taxon>Bacteria</taxon>
        <taxon>Bacillati</taxon>
        <taxon>Bacillota</taxon>
        <taxon>Bacilli</taxon>
        <taxon>Bacillales</taxon>
        <taxon>Salinicoccaceae</taxon>
        <taxon>Lacicoccus</taxon>
    </lineage>
</organism>
<protein>
    <submittedName>
        <fullName evidence="20">Diacylglycerol kinase /undecaprenol kinase</fullName>
    </submittedName>
</protein>
<evidence type="ECO:0000256" key="15">
    <source>
        <dbReference type="PIRSR" id="PIRSR600829-1"/>
    </source>
</evidence>
<comment type="similarity">
    <text evidence="2">Belongs to the bacterial diacylglycerol kinase family.</text>
</comment>
<dbReference type="InterPro" id="IPR000829">
    <property type="entry name" value="DAGK"/>
</dbReference>
<dbReference type="PROSITE" id="PS01069">
    <property type="entry name" value="DAGK_PROKAR"/>
    <property type="match status" value="1"/>
</dbReference>
<evidence type="ECO:0000256" key="1">
    <source>
        <dbReference type="ARBA" id="ARBA00004651"/>
    </source>
</evidence>
<keyword evidence="18" id="KW-0460">Magnesium</keyword>
<dbReference type="OrthoDB" id="9789934at2"/>